<accession>A0A346NQ50</accession>
<organism evidence="1 2">
    <name type="scientific">Salinimonas sediminis</name>
    <dbReference type="NCBI Taxonomy" id="2303538"/>
    <lineage>
        <taxon>Bacteria</taxon>
        <taxon>Pseudomonadati</taxon>
        <taxon>Pseudomonadota</taxon>
        <taxon>Gammaproteobacteria</taxon>
        <taxon>Alteromonadales</taxon>
        <taxon>Alteromonadaceae</taxon>
        <taxon>Alteromonas/Salinimonas group</taxon>
        <taxon>Salinimonas</taxon>
    </lineage>
</organism>
<name>A0A346NQ50_9ALTE</name>
<keyword evidence="2" id="KW-1185">Reference proteome</keyword>
<dbReference type="KEGG" id="salm:D0Y50_15585"/>
<protein>
    <submittedName>
        <fullName evidence="1">Uncharacterized protein</fullName>
    </submittedName>
</protein>
<evidence type="ECO:0000313" key="1">
    <source>
        <dbReference type="EMBL" id="AXR07657.1"/>
    </source>
</evidence>
<sequence>MLHYWCRYFTLAGKVHILGQVYSKVSALFSPTNFLLNYRYASLFCWCINRCAARILRRATSMAH</sequence>
<dbReference type="AlphaFoldDB" id="A0A346NQ50"/>
<dbReference type="Proteomes" id="UP000262073">
    <property type="component" value="Chromosome"/>
</dbReference>
<proteinExistence type="predicted"/>
<reference evidence="1 2" key="1">
    <citation type="submission" date="2018-08" db="EMBL/GenBank/DDBJ databases">
        <title>Salinimonas sediminis sp. nov., a piezophilic bacterium isolated from a deep-sea sediment sample from the New Britain Trench.</title>
        <authorList>
            <person name="Cao J."/>
        </authorList>
    </citation>
    <scope>NUCLEOTIDE SEQUENCE [LARGE SCALE GENOMIC DNA]</scope>
    <source>
        <strain evidence="1 2">N102</strain>
    </source>
</reference>
<gene>
    <name evidence="1" type="ORF">D0Y50_15585</name>
</gene>
<dbReference type="EMBL" id="CP031769">
    <property type="protein sequence ID" value="AXR07657.1"/>
    <property type="molecule type" value="Genomic_DNA"/>
</dbReference>
<evidence type="ECO:0000313" key="2">
    <source>
        <dbReference type="Proteomes" id="UP000262073"/>
    </source>
</evidence>